<dbReference type="AlphaFoldDB" id="A0A9D1QR21"/>
<proteinExistence type="predicted"/>
<name>A0A9D1QR21_9LACO</name>
<organism evidence="4 5">
    <name type="scientific">Candidatus Levilactobacillus faecigallinarum</name>
    <dbReference type="NCBI Taxonomy" id="2838638"/>
    <lineage>
        <taxon>Bacteria</taxon>
        <taxon>Bacillati</taxon>
        <taxon>Bacillota</taxon>
        <taxon>Bacilli</taxon>
        <taxon>Lactobacillales</taxon>
        <taxon>Lactobacillaceae</taxon>
        <taxon>Levilactobacillus</taxon>
    </lineage>
</organism>
<feature type="chain" id="PRO_5038579630" evidence="2">
    <location>
        <begin position="28"/>
        <end position="236"/>
    </location>
</feature>
<dbReference type="Proteomes" id="UP000886822">
    <property type="component" value="Unassembled WGS sequence"/>
</dbReference>
<dbReference type="EMBL" id="DXGJ01000020">
    <property type="protein sequence ID" value="HIW71386.1"/>
    <property type="molecule type" value="Genomic_DNA"/>
</dbReference>
<reference evidence="4" key="2">
    <citation type="submission" date="2021-04" db="EMBL/GenBank/DDBJ databases">
        <authorList>
            <person name="Gilroy R."/>
        </authorList>
    </citation>
    <scope>NUCLEOTIDE SEQUENCE</scope>
    <source>
        <strain evidence="4">CHK173-259</strain>
    </source>
</reference>
<reference evidence="4" key="1">
    <citation type="journal article" date="2021" name="PeerJ">
        <title>Extensive microbial diversity within the chicken gut microbiome revealed by metagenomics and culture.</title>
        <authorList>
            <person name="Gilroy R."/>
            <person name="Ravi A."/>
            <person name="Getino M."/>
            <person name="Pursley I."/>
            <person name="Horton D.L."/>
            <person name="Alikhan N.F."/>
            <person name="Baker D."/>
            <person name="Gharbi K."/>
            <person name="Hall N."/>
            <person name="Watson M."/>
            <person name="Adriaenssens E.M."/>
            <person name="Foster-Nyarko E."/>
            <person name="Jarju S."/>
            <person name="Secka A."/>
            <person name="Antonio M."/>
            <person name="Oren A."/>
            <person name="Chaudhuri R.R."/>
            <person name="La Ragione R."/>
            <person name="Hildebrand F."/>
            <person name="Pallen M.J."/>
        </authorList>
    </citation>
    <scope>NUCLEOTIDE SEQUENCE</scope>
    <source>
        <strain evidence="4">CHK173-259</strain>
    </source>
</reference>
<dbReference type="InterPro" id="IPR027994">
    <property type="entry name" value="WxL_dom"/>
</dbReference>
<evidence type="ECO:0000313" key="5">
    <source>
        <dbReference type="Proteomes" id="UP000886822"/>
    </source>
</evidence>
<evidence type="ECO:0000259" key="3">
    <source>
        <dbReference type="Pfam" id="PF13731"/>
    </source>
</evidence>
<gene>
    <name evidence="4" type="ORF">H9875_02040</name>
</gene>
<feature type="signal peptide" evidence="2">
    <location>
        <begin position="1"/>
        <end position="27"/>
    </location>
</feature>
<comment type="caution">
    <text evidence="4">The sequence shown here is derived from an EMBL/GenBank/DDBJ whole genome shotgun (WGS) entry which is preliminary data.</text>
</comment>
<evidence type="ECO:0000256" key="2">
    <source>
        <dbReference type="SAM" id="SignalP"/>
    </source>
</evidence>
<dbReference type="Pfam" id="PF13731">
    <property type="entry name" value="WxL"/>
    <property type="match status" value="1"/>
</dbReference>
<feature type="domain" description="WxL" evidence="3">
    <location>
        <begin position="27"/>
        <end position="235"/>
    </location>
</feature>
<keyword evidence="2" id="KW-0732">Signal</keyword>
<evidence type="ECO:0000313" key="4">
    <source>
        <dbReference type="EMBL" id="HIW71386.1"/>
    </source>
</evidence>
<protein>
    <submittedName>
        <fullName evidence="4">WxL domain-containing protein</fullName>
    </submittedName>
</protein>
<feature type="region of interest" description="Disordered" evidence="1">
    <location>
        <begin position="28"/>
        <end position="72"/>
    </location>
</feature>
<accession>A0A9D1QR21</accession>
<evidence type="ECO:0000256" key="1">
    <source>
        <dbReference type="SAM" id="MobiDB-lite"/>
    </source>
</evidence>
<sequence>MKRIWLLIVASLALGIGGLTQALPASAESQRTTGNAKLIPGSGSKPVDPKDPEGTGKPFPGDSKDPNNKGTGSTGLLTLDYISNLKFTQDQTVNGVIDATATNRKAFVQVSDRRATGTGWNLMLKPEPLVGKSDSSVSISAATLTLGNAYFLSSGGNVSQAPTVTTGATEALPVGSYSLVAQAQNRPGDRQGVGTWLLRLNTSNSEPTRLSVLAAAVTKQQTYEGDLSWLLTDTPQ</sequence>